<dbReference type="eggNOG" id="COG0470">
    <property type="taxonomic scope" value="Bacteria"/>
</dbReference>
<dbReference type="PANTHER" id="PTHR11669">
    <property type="entry name" value="REPLICATION FACTOR C / DNA POLYMERASE III GAMMA-TAU SUBUNIT"/>
    <property type="match status" value="1"/>
</dbReference>
<keyword evidence="2" id="KW-1185">Reference proteome</keyword>
<dbReference type="PANTHER" id="PTHR11669:SF8">
    <property type="entry name" value="DNA POLYMERASE III SUBUNIT DELTA"/>
    <property type="match status" value="1"/>
</dbReference>
<dbReference type="PATRIC" id="fig|999415.3.peg.60"/>
<dbReference type="InterPro" id="IPR050238">
    <property type="entry name" value="DNA_Rep/Repair_Clamp_Loader"/>
</dbReference>
<dbReference type="STRING" id="999415.HMPREF9943_00059"/>
<proteinExistence type="predicted"/>
<dbReference type="SUPFAM" id="SSF52540">
    <property type="entry name" value="P-loop containing nucleoside triphosphate hydrolases"/>
    <property type="match status" value="1"/>
</dbReference>
<dbReference type="Proteomes" id="UP000011758">
    <property type="component" value="Unassembled WGS sequence"/>
</dbReference>
<dbReference type="Gene3D" id="3.40.50.300">
    <property type="entry name" value="P-loop containing nucleotide triphosphate hydrolases"/>
    <property type="match status" value="1"/>
</dbReference>
<reference evidence="1 2" key="1">
    <citation type="submission" date="2013-02" db="EMBL/GenBank/DDBJ databases">
        <title>The Genome Sequence of Lactobacillus catenaformis F0143.</title>
        <authorList>
            <consortium name="The Broad Institute Genome Sequencing Platform"/>
            <person name="Earl A."/>
            <person name="Ward D."/>
            <person name="Feldgarden M."/>
            <person name="Gevers D."/>
            <person name="Izard J."/>
            <person name="Blanton J.M."/>
            <person name="Mathney J."/>
            <person name="Dewhirst F.E."/>
            <person name="Young S.K."/>
            <person name="Zeng Q."/>
            <person name="Gargeya S."/>
            <person name="Fitzgerald M."/>
            <person name="Haas B."/>
            <person name="Abouelleil A."/>
            <person name="Alvarado L."/>
            <person name="Arachchi H.M."/>
            <person name="Berlin A."/>
            <person name="Chapman S.B."/>
            <person name="Gearin G."/>
            <person name="Goldberg J."/>
            <person name="Griggs A."/>
            <person name="Gujja S."/>
            <person name="Hansen M."/>
            <person name="Heiman D."/>
            <person name="Howarth C."/>
            <person name="Larimer J."/>
            <person name="Lui A."/>
            <person name="MacDonald P.J.P."/>
            <person name="McCowen C."/>
            <person name="Montmayeur A."/>
            <person name="Murphy C."/>
            <person name="Neiman D."/>
            <person name="Pearson M."/>
            <person name="Priest M."/>
            <person name="Roberts A."/>
            <person name="Saif S."/>
            <person name="Shea T."/>
            <person name="Sisk P."/>
            <person name="Stolte C."/>
            <person name="Sykes S."/>
            <person name="Wortman J."/>
            <person name="Nusbaum C."/>
            <person name="Birren B."/>
        </authorList>
    </citation>
    <scope>NUCLEOTIDE SEQUENCE [LARGE SCALE GENOMIC DNA]</scope>
    <source>
        <strain evidence="1 2">OT 569</strain>
    </source>
</reference>
<dbReference type="GO" id="GO:0006261">
    <property type="term" value="P:DNA-templated DNA replication"/>
    <property type="evidence" value="ECO:0007669"/>
    <property type="project" value="TreeGrafter"/>
</dbReference>
<dbReference type="RefSeq" id="WP_004801070.1">
    <property type="nucleotide sequence ID" value="NZ_AUGJ01000001.1"/>
</dbReference>
<dbReference type="EMBL" id="AGEJ01000001">
    <property type="protein sequence ID" value="EMD17627.1"/>
    <property type="molecule type" value="Genomic_DNA"/>
</dbReference>
<evidence type="ECO:0008006" key="3">
    <source>
        <dbReference type="Google" id="ProtNLM"/>
    </source>
</evidence>
<accession>M2PB74</accession>
<dbReference type="AlphaFoldDB" id="M2PB74"/>
<protein>
    <recommendedName>
        <fullName evidence="3">DNA polymerase III, delta' subunit</fullName>
    </recommendedName>
</protein>
<dbReference type="InterPro" id="IPR027417">
    <property type="entry name" value="P-loop_NTPase"/>
</dbReference>
<dbReference type="BioCyc" id="ECAT999415-HMP:GTTI-68-MONOMER"/>
<gene>
    <name evidence="1" type="ORF">HMPREF9943_00059</name>
</gene>
<evidence type="ECO:0000313" key="2">
    <source>
        <dbReference type="Proteomes" id="UP000011758"/>
    </source>
</evidence>
<sequence length="322" mass="37475">MKTKEILKKTQPTLYRILKQSFKDEKQSHAYLLIGTNTGNAAIFMAQSFICENDLLACEDCNECRRIKENNYSDFILIDGNERSIKKEDIEYIQKQFSKSSLEGGAKIYLLKNIENSSTVAMNSLLKFLEEPVEGVYAILTTKNINKVLPTIQSRCQIVQLLPESKESIQLELFHQKVEEEDSYVLSQLFSSYEAAYEFGLTDDYREIKLQVLNFIEDLYLNPMNLLINQQIHIVKKYKSDKDMMKIYLNMIILGLRDMFHVKHSLTPIFMMHKDLFKQLPEDKQLLDKIETILNTIYLIDTNANIALLIDSMCYKLMKGVQ</sequence>
<organism evidence="1 2">
    <name type="scientific">Eggerthia catenaformis OT 569 = DSM 20559</name>
    <dbReference type="NCBI Taxonomy" id="999415"/>
    <lineage>
        <taxon>Bacteria</taxon>
        <taxon>Bacillati</taxon>
        <taxon>Bacillota</taxon>
        <taxon>Erysipelotrichia</taxon>
        <taxon>Erysipelotrichales</taxon>
        <taxon>Coprobacillaceae</taxon>
        <taxon>Eggerthia</taxon>
    </lineage>
</organism>
<comment type="caution">
    <text evidence="1">The sequence shown here is derived from an EMBL/GenBank/DDBJ whole genome shotgun (WGS) entry which is preliminary data.</text>
</comment>
<evidence type="ECO:0000313" key="1">
    <source>
        <dbReference type="EMBL" id="EMD17627.1"/>
    </source>
</evidence>
<name>M2PB74_9FIRM</name>
<dbReference type="Pfam" id="PF13177">
    <property type="entry name" value="DNA_pol3_delta2"/>
    <property type="match status" value="1"/>
</dbReference>
<dbReference type="OrthoDB" id="9810148at2"/>